<accession>A0A8J7TFD8</accession>
<dbReference type="GO" id="GO:0007399">
    <property type="term" value="P:nervous system development"/>
    <property type="evidence" value="ECO:0007669"/>
    <property type="project" value="UniProtKB-ARBA"/>
</dbReference>
<keyword evidence="7" id="KW-0238">DNA-binding</keyword>
<dbReference type="Proteomes" id="UP000736164">
    <property type="component" value="Unassembled WGS sequence"/>
</dbReference>
<evidence type="ECO:0000256" key="10">
    <source>
        <dbReference type="ARBA" id="ARBA00023242"/>
    </source>
</evidence>
<dbReference type="InterPro" id="IPR037059">
    <property type="entry name" value="RHD_DNA_bind_dom_sf"/>
</dbReference>
<dbReference type="Gene3D" id="1.10.533.10">
    <property type="entry name" value="Death Domain, Fas"/>
    <property type="match status" value="1"/>
</dbReference>
<dbReference type="Pfam" id="PF00531">
    <property type="entry name" value="Death"/>
    <property type="match status" value="1"/>
</dbReference>
<dbReference type="InterPro" id="IPR008967">
    <property type="entry name" value="p53-like_TF_DNA-bd_sf"/>
</dbReference>
<evidence type="ECO:0000256" key="9">
    <source>
        <dbReference type="ARBA" id="ARBA00023163"/>
    </source>
</evidence>
<dbReference type="Pfam" id="PF00554">
    <property type="entry name" value="RHD_DNA_bind"/>
    <property type="match status" value="1"/>
</dbReference>
<dbReference type="SMART" id="SM00005">
    <property type="entry name" value="DEATH"/>
    <property type="match status" value="1"/>
</dbReference>
<dbReference type="PROSITE" id="PS50254">
    <property type="entry name" value="REL_2"/>
    <property type="match status" value="1"/>
</dbReference>
<dbReference type="PANTHER" id="PTHR14495">
    <property type="entry name" value="SHIELDIN COMPLEX SUBUNIT 2"/>
    <property type="match status" value="1"/>
</dbReference>
<evidence type="ECO:0000256" key="11">
    <source>
        <dbReference type="PROSITE-ProRule" id="PRU00023"/>
    </source>
</evidence>
<proteinExistence type="predicted"/>
<feature type="domain" description="RHD" evidence="13">
    <location>
        <begin position="855"/>
        <end position="1046"/>
    </location>
</feature>
<dbReference type="InterPro" id="IPR002110">
    <property type="entry name" value="Ankyrin_rpt"/>
</dbReference>
<dbReference type="EMBL" id="JAAWVO010057056">
    <property type="protein sequence ID" value="MBN3321908.1"/>
    <property type="molecule type" value="Genomic_DNA"/>
</dbReference>
<feature type="non-terminal residue" evidence="14">
    <location>
        <position position="1"/>
    </location>
</feature>
<comment type="subcellular location">
    <subcellularLocation>
        <location evidence="2">Cytoplasm</location>
    </subcellularLocation>
    <subcellularLocation>
        <location evidence="1">Nucleus</location>
    </subcellularLocation>
</comment>
<keyword evidence="3" id="KW-0963">Cytoplasm</keyword>
<keyword evidence="10" id="KW-0539">Nucleus</keyword>
<dbReference type="SUPFAM" id="SSF81296">
    <property type="entry name" value="E set domains"/>
    <property type="match status" value="1"/>
</dbReference>
<dbReference type="InterPro" id="IPR032397">
    <property type="entry name" value="RHD_dimer"/>
</dbReference>
<dbReference type="Pfam" id="PF22779">
    <property type="entry name" value="OB_SHLD2_2nd"/>
    <property type="match status" value="1"/>
</dbReference>
<feature type="compositionally biased region" description="Polar residues" evidence="12">
    <location>
        <begin position="1317"/>
        <end position="1327"/>
    </location>
</feature>
<dbReference type="GO" id="GO:0003677">
    <property type="term" value="F:DNA binding"/>
    <property type="evidence" value="ECO:0007669"/>
    <property type="project" value="UniProtKB-KW"/>
</dbReference>
<dbReference type="SMART" id="SM00429">
    <property type="entry name" value="IPT"/>
    <property type="match status" value="1"/>
</dbReference>
<dbReference type="GO" id="GO:0035861">
    <property type="term" value="C:site of double-strand break"/>
    <property type="evidence" value="ECO:0007669"/>
    <property type="project" value="TreeGrafter"/>
</dbReference>
<feature type="compositionally biased region" description="Basic and acidic residues" evidence="12">
    <location>
        <begin position="1661"/>
        <end position="1670"/>
    </location>
</feature>
<dbReference type="PRINTS" id="PR00057">
    <property type="entry name" value="NFKBTNSCPFCT"/>
</dbReference>
<evidence type="ECO:0000256" key="5">
    <source>
        <dbReference type="ARBA" id="ARBA00023015"/>
    </source>
</evidence>
<feature type="region of interest" description="Disordered" evidence="12">
    <location>
        <begin position="1313"/>
        <end position="1332"/>
    </location>
</feature>
<dbReference type="SMART" id="SM00248">
    <property type="entry name" value="ANK"/>
    <property type="match status" value="5"/>
</dbReference>
<dbReference type="GO" id="GO:0007165">
    <property type="term" value="P:signal transduction"/>
    <property type="evidence" value="ECO:0007669"/>
    <property type="project" value="InterPro"/>
</dbReference>
<evidence type="ECO:0000259" key="13">
    <source>
        <dbReference type="PROSITE" id="PS50254"/>
    </source>
</evidence>
<dbReference type="PROSITE" id="PS50088">
    <property type="entry name" value="ANK_REPEAT"/>
    <property type="match status" value="3"/>
</dbReference>
<feature type="repeat" description="ANK" evidence="11">
    <location>
        <begin position="1493"/>
        <end position="1525"/>
    </location>
</feature>
<feature type="region of interest" description="Disordered" evidence="12">
    <location>
        <begin position="1161"/>
        <end position="1191"/>
    </location>
</feature>
<dbReference type="Gene3D" id="2.60.40.340">
    <property type="entry name" value="Rel homology domain (RHD), DNA-binding domain"/>
    <property type="match status" value="1"/>
</dbReference>
<evidence type="ECO:0000256" key="2">
    <source>
        <dbReference type="ARBA" id="ARBA00004496"/>
    </source>
</evidence>
<evidence type="ECO:0000313" key="15">
    <source>
        <dbReference type="Proteomes" id="UP000736164"/>
    </source>
</evidence>
<feature type="compositionally biased region" description="Polar residues" evidence="12">
    <location>
        <begin position="1671"/>
        <end position="1682"/>
    </location>
</feature>
<dbReference type="InterPro" id="IPR002909">
    <property type="entry name" value="IPT_dom"/>
</dbReference>
<dbReference type="InterPro" id="IPR029715">
    <property type="entry name" value="FAM35A"/>
</dbReference>
<dbReference type="SUPFAM" id="SSF47986">
    <property type="entry name" value="DEATH domain"/>
    <property type="match status" value="1"/>
</dbReference>
<evidence type="ECO:0000256" key="1">
    <source>
        <dbReference type="ARBA" id="ARBA00004123"/>
    </source>
</evidence>
<dbReference type="Pfam" id="PF16179">
    <property type="entry name" value="RHD_dimer"/>
    <property type="match status" value="1"/>
</dbReference>
<name>A0A8J7TFD8_ATRSP</name>
<dbReference type="InterPro" id="IPR011029">
    <property type="entry name" value="DEATH-like_dom_sf"/>
</dbReference>
<dbReference type="InterPro" id="IPR030492">
    <property type="entry name" value="RHD_CS"/>
</dbReference>
<dbReference type="InterPro" id="IPR031589">
    <property type="entry name" value="SHLD2_C"/>
</dbReference>
<dbReference type="InterPro" id="IPR000488">
    <property type="entry name" value="Death_dom"/>
</dbReference>
<dbReference type="Pfam" id="PF12796">
    <property type="entry name" value="Ank_2"/>
    <property type="match status" value="2"/>
</dbReference>
<organism evidence="14 15">
    <name type="scientific">Atractosteus spatula</name>
    <name type="common">Alligator gar</name>
    <name type="synonym">Lepisosteus spatula</name>
    <dbReference type="NCBI Taxonomy" id="7917"/>
    <lineage>
        <taxon>Eukaryota</taxon>
        <taxon>Metazoa</taxon>
        <taxon>Chordata</taxon>
        <taxon>Craniata</taxon>
        <taxon>Vertebrata</taxon>
        <taxon>Euteleostomi</taxon>
        <taxon>Actinopterygii</taxon>
        <taxon>Neopterygii</taxon>
        <taxon>Holostei</taxon>
        <taxon>Semionotiformes</taxon>
        <taxon>Lepisosteidae</taxon>
        <taxon>Atractosteus</taxon>
    </lineage>
</organism>
<dbReference type="InterPro" id="IPR049507">
    <property type="entry name" value="SHLD2_OB1"/>
</dbReference>
<feature type="region of interest" description="Disordered" evidence="12">
    <location>
        <begin position="1596"/>
        <end position="1689"/>
    </location>
</feature>
<evidence type="ECO:0000256" key="7">
    <source>
        <dbReference type="ARBA" id="ARBA00023125"/>
    </source>
</evidence>
<dbReference type="InterPro" id="IPR011539">
    <property type="entry name" value="RHD_DNA_bind_dom"/>
</dbReference>
<dbReference type="CDD" id="cd01177">
    <property type="entry name" value="IPT_NFkappaB"/>
    <property type="match status" value="1"/>
</dbReference>
<feature type="region of interest" description="Disordered" evidence="12">
    <location>
        <begin position="177"/>
        <end position="201"/>
    </location>
</feature>
<dbReference type="InterPro" id="IPR000451">
    <property type="entry name" value="NFkB/Dor"/>
</dbReference>
<keyword evidence="9" id="KW-0804">Transcription</keyword>
<feature type="non-terminal residue" evidence="14">
    <location>
        <position position="1806"/>
    </location>
</feature>
<dbReference type="PANTHER" id="PTHR14495:SF2">
    <property type="entry name" value="SHIELDIN COMPLEX SUBUNIT 2"/>
    <property type="match status" value="1"/>
</dbReference>
<feature type="compositionally biased region" description="Gly residues" evidence="12">
    <location>
        <begin position="1176"/>
        <end position="1191"/>
    </location>
</feature>
<evidence type="ECO:0000256" key="6">
    <source>
        <dbReference type="ARBA" id="ARBA00023043"/>
    </source>
</evidence>
<evidence type="ECO:0000256" key="4">
    <source>
        <dbReference type="ARBA" id="ARBA00022737"/>
    </source>
</evidence>
<dbReference type="SUPFAM" id="SSF48403">
    <property type="entry name" value="Ankyrin repeat"/>
    <property type="match status" value="1"/>
</dbReference>
<dbReference type="PROSITE" id="PS50297">
    <property type="entry name" value="ANK_REP_REGION"/>
    <property type="match status" value="3"/>
</dbReference>
<dbReference type="SUPFAM" id="SSF49417">
    <property type="entry name" value="p53-like transcription factors"/>
    <property type="match status" value="1"/>
</dbReference>
<keyword evidence="8" id="KW-0010">Activator</keyword>
<dbReference type="GO" id="GO:0005634">
    <property type="term" value="C:nucleus"/>
    <property type="evidence" value="ECO:0007669"/>
    <property type="project" value="UniProtKB-SubCell"/>
</dbReference>
<dbReference type="InterPro" id="IPR014756">
    <property type="entry name" value="Ig_E-set"/>
</dbReference>
<protein>
    <submittedName>
        <fullName evidence="14">NFKB2 factor</fullName>
    </submittedName>
</protein>
<dbReference type="GO" id="GO:0003700">
    <property type="term" value="F:DNA-binding transcription factor activity"/>
    <property type="evidence" value="ECO:0007669"/>
    <property type="project" value="InterPro"/>
</dbReference>
<dbReference type="GO" id="GO:0005737">
    <property type="term" value="C:cytoplasm"/>
    <property type="evidence" value="ECO:0007669"/>
    <property type="project" value="UniProtKB-SubCell"/>
</dbReference>
<dbReference type="Gene3D" id="2.60.40.10">
    <property type="entry name" value="Immunoglobulins"/>
    <property type="match status" value="1"/>
</dbReference>
<feature type="repeat" description="ANK" evidence="11">
    <location>
        <begin position="1561"/>
        <end position="1593"/>
    </location>
</feature>
<keyword evidence="6 11" id="KW-0040">ANK repeat</keyword>
<dbReference type="InterPro" id="IPR053944">
    <property type="entry name" value="SHLD2_OB2"/>
</dbReference>
<dbReference type="Pfam" id="PF21669">
    <property type="entry name" value="SHLD2_OB1"/>
    <property type="match status" value="1"/>
</dbReference>
<evidence type="ECO:0000256" key="3">
    <source>
        <dbReference type="ARBA" id="ARBA00022490"/>
    </source>
</evidence>
<reference evidence="14" key="1">
    <citation type="journal article" date="2021" name="Cell">
        <title>Tracing the genetic footprints of vertebrate landing in non-teleost ray-finned fishes.</title>
        <authorList>
            <person name="Bi X."/>
            <person name="Wang K."/>
            <person name="Yang L."/>
            <person name="Pan H."/>
            <person name="Jiang H."/>
            <person name="Wei Q."/>
            <person name="Fang M."/>
            <person name="Yu H."/>
            <person name="Zhu C."/>
            <person name="Cai Y."/>
            <person name="He Y."/>
            <person name="Gan X."/>
            <person name="Zeng H."/>
            <person name="Yu D."/>
            <person name="Zhu Y."/>
            <person name="Jiang H."/>
            <person name="Qiu Q."/>
            <person name="Yang H."/>
            <person name="Zhang Y.E."/>
            <person name="Wang W."/>
            <person name="Zhu M."/>
            <person name="He S."/>
            <person name="Zhang G."/>
        </authorList>
    </citation>
    <scope>NUCLEOTIDE SEQUENCE</scope>
    <source>
        <strain evidence="14">Allg_001</strain>
    </source>
</reference>
<keyword evidence="15" id="KW-1185">Reference proteome</keyword>
<sequence>MQLRFQLGRLNSAPELTDGESGVFGAGSSAHCRVLSDGQWLDEVSTTESASSAKAKGLDSINLANHVLHRLSIGADKTLSNPTSFSGSGRDQEEVHLLGGQGASPSACPDSQVTSRLQESPPAAIREYLDSCFPAFSQGPEAERAVPGLSLETEYLSVWTVSQAVLLKGQMGAEVGVKGSQGDKPGCASEHTTETGSGSSLELYSPWSDVNPGVQGTPRGSVELFDTLSEQQEEGGVVIEARSGGLLCSQGTSFAKRNRDLDQEASEQTAPHSRSRAGSLTTTLLSRCVDRGKRYRVLVGVLYPCHLKEIKVKSGFSAGSMVPLATIVVTDQSGAEMKVVLWRTTAFWALTVYPGDLLLITDLTVSEDRWRGELVLQSTYTSTLLNLGQASLSLRLPVPESVEGGILEELHSHLREKHPSLLFLPLRVPQSSRTILYTCLGALRPDTLVHALLQVMDTSLITEVQGSSRTGAVKKAVLTVEQGDDQQGVLVLWGSAMAWLQQINRNKGAVWDFRVLLVRSNTTSGAMELHSTPWGSCEPLFPNDKRALEFHRQARPDRAPAILKLDLHTLLSQKYTGDIEVKCQITGLQFQCGSSQNVSLQMNGHTPLQRILNAISEDITFMGCARCGSELGTDRNGIYSPCYPCLPHTAVKRYYRPALLTVKDGDCELCVQVPPVLVQKILSNMPPELPSKIVGPSSDRTFGQVVADTCYSLLSNPSSYCLTLRSHFQLDENKKRLRKGEQASCKGGELSHTNEPLSGCGTVGTKETSVWKISETSCMKAMLGQKNCQGAEHPFVSVNRHHVRKSEYESARSSATERKAQSADLGRVEPIMLGDYSMLPHMNMNIKAEPFLETVHGPYLQIIEEPKQRGFRFRYECEGPSHGGLPGASSEKNKKTYPTVKVCNYVGYARVEVQLVTHTDPPRVHAHSLVGKQCNENGVCSITVGPNDLTAQFNNLGILHVTKRGVMDVLTKRLREERKKLRGGSCHFTDAEEQEIMNEAKELSKVMDLNVVRLKFTAYIQDSDGAYTRALKPAISNPIYDSKSPNASNLKISRMDKTCGSVLGGDEIFLLCDKVQKDDIDIRFYEDEDGGWEAFGDFAPTDVHKQYAIVFKTPQYHSTEIDRPVTVFLQLKRRKGGDCSEPKQFTYVPQVQDKEEVQRKKQKPLPHYHDHWRGPAMGGSGGPGRGPGGFGPGGAGGGVRWSWGIRNPREYTIKIFQLIILQFYDTASVKRLQSLVGEMIHRLQCVSSDCSHLKYLSYHVQIHLSVECIWLCFRLLDLSYSLYRDSYFPFPQAMDGSFLGQFGGFQGGSQMAGLAQPQDNSGNQQNGAPHGGPSLQQQLLQLAALLQSRATQMARRTAGALLDYSSTGDVRMLLAVQRQLCAVQDENGDTPLHLAIIHQQSAVVEQLVQVIISIPEQKILNICNHLLQTPLHLAVITKQHKVVDFRADPSHLDRYEKSVLHLAAPMGDENMLRILLGHLGERHANLLNTSDYSGLYPVHLAVRRGGDRCLRMLVEAGANVNVAERKSGCTALHLAVQQDLLRIACTLVTELKAEVNLSTFGGNTPLHLAASQGSPVLCSMLIAAGAEKRVENDEPLFFSSSSSSDEDDDEEGRSTTSRLPRGENRLSPAVAPEPQPYRVTPNPRKRPARGHTPYDLAKCQRVRDVLESKPRPSTSKDTTLSPQAEEEGKMDGETLNKLCGILRKVDVQWKQLAEKLGMLMLADLYKECPSPCRSLLEGYQLGGGRVEGLVEALEAMGLNEGVRLLRQTELKNKTPSTEVKVDSGFCSHPTEELQEEHMEESVLANS</sequence>
<dbReference type="Pfam" id="PF00023">
    <property type="entry name" value="Ank"/>
    <property type="match status" value="1"/>
</dbReference>
<evidence type="ECO:0000313" key="14">
    <source>
        <dbReference type="EMBL" id="MBN3321908.1"/>
    </source>
</evidence>
<dbReference type="Gene3D" id="1.25.40.20">
    <property type="entry name" value="Ankyrin repeat-containing domain"/>
    <property type="match status" value="1"/>
</dbReference>
<evidence type="ECO:0000256" key="12">
    <source>
        <dbReference type="SAM" id="MobiDB-lite"/>
    </source>
</evidence>
<keyword evidence="5" id="KW-0805">Transcription regulation</keyword>
<dbReference type="FunFam" id="2.60.40.340:FF:000004">
    <property type="entry name" value="Nuclear factor NF-kappa-B p105 subunit isoform 1"/>
    <property type="match status" value="1"/>
</dbReference>
<dbReference type="GO" id="GO:0010569">
    <property type="term" value="P:regulation of double-strand break repair via homologous recombination"/>
    <property type="evidence" value="ECO:0007669"/>
    <property type="project" value="TreeGrafter"/>
</dbReference>
<evidence type="ECO:0000256" key="8">
    <source>
        <dbReference type="ARBA" id="ARBA00023159"/>
    </source>
</evidence>
<dbReference type="FunFam" id="2.60.40.10:FF:000046">
    <property type="entry name" value="Nuclear factor NF-kappa-B p105 subunit"/>
    <property type="match status" value="1"/>
</dbReference>
<feature type="repeat" description="ANK" evidence="11">
    <location>
        <begin position="1387"/>
        <end position="1409"/>
    </location>
</feature>
<dbReference type="InterPro" id="IPR013783">
    <property type="entry name" value="Ig-like_fold"/>
</dbReference>
<keyword evidence="4" id="KW-0677">Repeat</keyword>
<dbReference type="InterPro" id="IPR036770">
    <property type="entry name" value="Ankyrin_rpt-contain_sf"/>
</dbReference>
<gene>
    <name evidence="14" type="primary">Nfkb2</name>
    <name evidence="14" type="ORF">GTO95_0011286</name>
</gene>
<dbReference type="InterPro" id="IPR033926">
    <property type="entry name" value="IPT_NFkappaB"/>
</dbReference>
<dbReference type="PROSITE" id="PS01204">
    <property type="entry name" value="REL_1"/>
    <property type="match status" value="1"/>
</dbReference>
<dbReference type="Pfam" id="PF15793">
    <property type="entry name" value="SHLD2_C"/>
    <property type="match status" value="1"/>
</dbReference>
<comment type="caution">
    <text evidence="14">The sequence shown here is derived from an EMBL/GenBank/DDBJ whole genome shotgun (WGS) entry which is preliminary data.</text>
</comment>